<reference evidence="1" key="1">
    <citation type="submission" date="2020-10" db="EMBL/GenBank/DDBJ databases">
        <authorList>
            <person name="Gilroy R."/>
        </authorList>
    </citation>
    <scope>NUCLEOTIDE SEQUENCE</scope>
    <source>
        <strain evidence="1">ChiSjej3B21-11622</strain>
    </source>
</reference>
<proteinExistence type="predicted"/>
<sequence>MKERMQKQMENKQRAVERELRDLIQKYNVLYKSQIYEYFAKDGREQFVGRALKALEKEREICINQELKLAAISEEYYSVRDYGTMQSVWALIGIMGQKKVEQHFLAAAEEYPVRIIFVGDGEIYDILYISQEEVSLVNHLFSRKRIDGCGHIVVVDDPAYIPDIQIPDAVGFCTVKEDGKIEYYRFDG</sequence>
<protein>
    <submittedName>
        <fullName evidence="1">Uncharacterized protein</fullName>
    </submittedName>
</protein>
<gene>
    <name evidence="1" type="ORF">IAB26_07370</name>
</gene>
<dbReference type="EMBL" id="DVFT01000108">
    <property type="protein sequence ID" value="HIQ96365.1"/>
    <property type="molecule type" value="Genomic_DNA"/>
</dbReference>
<evidence type="ECO:0000313" key="1">
    <source>
        <dbReference type="EMBL" id="HIQ96365.1"/>
    </source>
</evidence>
<accession>A0A9D1D0P2</accession>
<dbReference type="AlphaFoldDB" id="A0A9D1D0P2"/>
<dbReference type="Pfam" id="PF18954">
    <property type="entry name" value="DUF5697"/>
    <property type="match status" value="1"/>
</dbReference>
<dbReference type="InterPro" id="IPR043752">
    <property type="entry name" value="DUF5697"/>
</dbReference>
<comment type="caution">
    <text evidence="1">The sequence shown here is derived from an EMBL/GenBank/DDBJ whole genome shotgun (WGS) entry which is preliminary data.</text>
</comment>
<name>A0A9D1D0P2_9FIRM</name>
<evidence type="ECO:0000313" key="2">
    <source>
        <dbReference type="Proteomes" id="UP000886886"/>
    </source>
</evidence>
<organism evidence="1 2">
    <name type="scientific">Candidatus Limivivens merdigallinarum</name>
    <dbReference type="NCBI Taxonomy" id="2840859"/>
    <lineage>
        <taxon>Bacteria</taxon>
        <taxon>Bacillati</taxon>
        <taxon>Bacillota</taxon>
        <taxon>Clostridia</taxon>
        <taxon>Lachnospirales</taxon>
        <taxon>Lachnospiraceae</taxon>
        <taxon>Lachnospiraceae incertae sedis</taxon>
        <taxon>Candidatus Limivivens</taxon>
    </lineage>
</organism>
<reference evidence="1" key="2">
    <citation type="journal article" date="2021" name="PeerJ">
        <title>Extensive microbial diversity within the chicken gut microbiome revealed by metagenomics and culture.</title>
        <authorList>
            <person name="Gilroy R."/>
            <person name="Ravi A."/>
            <person name="Getino M."/>
            <person name="Pursley I."/>
            <person name="Horton D.L."/>
            <person name="Alikhan N.F."/>
            <person name="Baker D."/>
            <person name="Gharbi K."/>
            <person name="Hall N."/>
            <person name="Watson M."/>
            <person name="Adriaenssens E.M."/>
            <person name="Foster-Nyarko E."/>
            <person name="Jarju S."/>
            <person name="Secka A."/>
            <person name="Antonio M."/>
            <person name="Oren A."/>
            <person name="Chaudhuri R.R."/>
            <person name="La Ragione R."/>
            <person name="Hildebrand F."/>
            <person name="Pallen M.J."/>
        </authorList>
    </citation>
    <scope>NUCLEOTIDE SEQUENCE</scope>
    <source>
        <strain evidence="1">ChiSjej3B21-11622</strain>
    </source>
</reference>
<dbReference type="Proteomes" id="UP000886886">
    <property type="component" value="Unassembled WGS sequence"/>
</dbReference>